<keyword evidence="4 11" id="KW-0138">CF(0)</keyword>
<keyword evidence="8 11" id="KW-0406">Ion transport</keyword>
<proteinExistence type="inferred from homology"/>
<dbReference type="PRINTS" id="PR00123">
    <property type="entry name" value="ATPASEA"/>
</dbReference>
<accession>A0ABQ1FIE2</accession>
<reference evidence="14" key="1">
    <citation type="journal article" date="2019" name="Int. J. Syst. Evol. Microbiol.">
        <title>The Global Catalogue of Microorganisms (GCM) 10K type strain sequencing project: providing services to taxonomists for standard genome sequencing and annotation.</title>
        <authorList>
            <consortium name="The Broad Institute Genomics Platform"/>
            <consortium name="The Broad Institute Genome Sequencing Center for Infectious Disease"/>
            <person name="Wu L."/>
            <person name="Ma J."/>
        </authorList>
    </citation>
    <scope>NUCLEOTIDE SEQUENCE [LARGE SCALE GENOMIC DNA]</scope>
    <source>
        <strain evidence="14">CGMCC 1.15043</strain>
    </source>
</reference>
<comment type="similarity">
    <text evidence="2 11 12">Belongs to the ATPase A chain family.</text>
</comment>
<evidence type="ECO:0000313" key="14">
    <source>
        <dbReference type="Proteomes" id="UP000615455"/>
    </source>
</evidence>
<keyword evidence="7 11" id="KW-1133">Transmembrane helix</keyword>
<feature type="transmembrane region" description="Helical" evidence="11">
    <location>
        <begin position="84"/>
        <end position="103"/>
    </location>
</feature>
<dbReference type="EMBL" id="BMHE01000066">
    <property type="protein sequence ID" value="GGA12344.1"/>
    <property type="molecule type" value="Genomic_DNA"/>
</dbReference>
<dbReference type="HAMAP" id="MF_01393">
    <property type="entry name" value="ATP_synth_a_bact"/>
    <property type="match status" value="1"/>
</dbReference>
<dbReference type="PROSITE" id="PS00449">
    <property type="entry name" value="ATPASE_A"/>
    <property type="match status" value="1"/>
</dbReference>
<dbReference type="InterPro" id="IPR035908">
    <property type="entry name" value="F0_ATP_A_sf"/>
</dbReference>
<protein>
    <recommendedName>
        <fullName evidence="11 12">ATP synthase subunit a</fullName>
    </recommendedName>
    <alternativeName>
        <fullName evidence="11">ATP synthase F0 sector subunit a</fullName>
    </alternativeName>
    <alternativeName>
        <fullName evidence="11">F-ATPase subunit 6</fullName>
    </alternativeName>
</protein>
<evidence type="ECO:0000256" key="12">
    <source>
        <dbReference type="RuleBase" id="RU000483"/>
    </source>
</evidence>
<keyword evidence="9 11" id="KW-0472">Membrane</keyword>
<dbReference type="InterPro" id="IPR023011">
    <property type="entry name" value="ATP_synth_F0_asu_AS"/>
</dbReference>
<gene>
    <name evidence="11 13" type="primary">atpB</name>
    <name evidence="13" type="ORF">GCM10008018_66790</name>
</gene>
<feature type="transmembrane region" description="Helical" evidence="11">
    <location>
        <begin position="25"/>
        <end position="46"/>
    </location>
</feature>
<dbReference type="NCBIfam" id="TIGR01131">
    <property type="entry name" value="ATP_synt_6_or_A"/>
    <property type="match status" value="1"/>
</dbReference>
<dbReference type="InterPro" id="IPR045082">
    <property type="entry name" value="ATP_syn_F0_a_bact/chloroplast"/>
</dbReference>
<evidence type="ECO:0000256" key="3">
    <source>
        <dbReference type="ARBA" id="ARBA00022448"/>
    </source>
</evidence>
<comment type="caution">
    <text evidence="13">The sequence shown here is derived from an EMBL/GenBank/DDBJ whole genome shotgun (WGS) entry which is preliminary data.</text>
</comment>
<sequence length="240" mass="26676">MKGVKMENMEHKVPEFEWLGFHFDASALLMIGITTLIVLILAIAGASRASVTNPSKLQNFMEWTIEFVEGIIGSTIGSKHGKGFIALGLTLIMYIFIGNMLGLPFSIVTEDHVSWWKSPTADIAVTGALTVIVIVLSHYLGITRNTKHYFAHYFEFKGAMLILHLIEVVSKPLTLAFRLYGNIYAGEIMISVIIGAGWFGIAPLFVWQGFSVFVGAIQAFVFTMLTMVYISQTLIHEEKH</sequence>
<dbReference type="Proteomes" id="UP000615455">
    <property type="component" value="Unassembled WGS sequence"/>
</dbReference>
<evidence type="ECO:0000256" key="10">
    <source>
        <dbReference type="ARBA" id="ARBA00023310"/>
    </source>
</evidence>
<dbReference type="Gene3D" id="1.20.120.220">
    <property type="entry name" value="ATP synthase, F0 complex, subunit A"/>
    <property type="match status" value="1"/>
</dbReference>
<dbReference type="InterPro" id="IPR000568">
    <property type="entry name" value="ATP_synth_F0_asu"/>
</dbReference>
<keyword evidence="10 11" id="KW-0066">ATP synthesis</keyword>
<dbReference type="PANTHER" id="PTHR42823">
    <property type="entry name" value="ATP SYNTHASE SUBUNIT A, CHLOROPLASTIC"/>
    <property type="match status" value="1"/>
</dbReference>
<evidence type="ECO:0000256" key="7">
    <source>
        <dbReference type="ARBA" id="ARBA00022989"/>
    </source>
</evidence>
<comment type="subcellular location">
    <subcellularLocation>
        <location evidence="11 12">Cell membrane</location>
        <topology evidence="11 12">Multi-pass membrane protein</topology>
    </subcellularLocation>
    <subcellularLocation>
        <location evidence="1">Membrane</location>
        <topology evidence="1">Multi-pass membrane protein</topology>
    </subcellularLocation>
</comment>
<evidence type="ECO:0000256" key="6">
    <source>
        <dbReference type="ARBA" id="ARBA00022781"/>
    </source>
</evidence>
<feature type="transmembrane region" description="Helical" evidence="11">
    <location>
        <begin position="179"/>
        <end position="199"/>
    </location>
</feature>
<evidence type="ECO:0000256" key="1">
    <source>
        <dbReference type="ARBA" id="ARBA00004141"/>
    </source>
</evidence>
<name>A0ABQ1FIE2_9BACL</name>
<keyword evidence="11" id="KW-1003">Cell membrane</keyword>
<evidence type="ECO:0000256" key="11">
    <source>
        <dbReference type="HAMAP-Rule" id="MF_01393"/>
    </source>
</evidence>
<keyword evidence="3 11" id="KW-0813">Transport</keyword>
<evidence type="ECO:0000256" key="4">
    <source>
        <dbReference type="ARBA" id="ARBA00022547"/>
    </source>
</evidence>
<dbReference type="PANTHER" id="PTHR42823:SF3">
    <property type="entry name" value="ATP SYNTHASE SUBUNIT A, CHLOROPLASTIC"/>
    <property type="match status" value="1"/>
</dbReference>
<feature type="transmembrane region" description="Helical" evidence="11">
    <location>
        <begin position="123"/>
        <end position="142"/>
    </location>
</feature>
<dbReference type="SUPFAM" id="SSF81336">
    <property type="entry name" value="F1F0 ATP synthase subunit A"/>
    <property type="match status" value="1"/>
</dbReference>
<evidence type="ECO:0000256" key="8">
    <source>
        <dbReference type="ARBA" id="ARBA00023065"/>
    </source>
</evidence>
<feature type="transmembrane region" description="Helical" evidence="11">
    <location>
        <begin position="205"/>
        <end position="230"/>
    </location>
</feature>
<keyword evidence="14" id="KW-1185">Reference proteome</keyword>
<keyword evidence="5 11" id="KW-0812">Transmembrane</keyword>
<evidence type="ECO:0000256" key="9">
    <source>
        <dbReference type="ARBA" id="ARBA00023136"/>
    </source>
</evidence>
<comment type="function">
    <text evidence="11 12">Key component of the proton channel; it plays a direct role in the translocation of protons across the membrane.</text>
</comment>
<organism evidence="13 14">
    <name type="scientific">Paenibacillus marchantiophytorum</name>
    <dbReference type="NCBI Taxonomy" id="1619310"/>
    <lineage>
        <taxon>Bacteria</taxon>
        <taxon>Bacillati</taxon>
        <taxon>Bacillota</taxon>
        <taxon>Bacilli</taxon>
        <taxon>Bacillales</taxon>
        <taxon>Paenibacillaceae</taxon>
        <taxon>Paenibacillus</taxon>
    </lineage>
</organism>
<evidence type="ECO:0000256" key="2">
    <source>
        <dbReference type="ARBA" id="ARBA00006810"/>
    </source>
</evidence>
<dbReference type="Pfam" id="PF00119">
    <property type="entry name" value="ATP-synt_A"/>
    <property type="match status" value="1"/>
</dbReference>
<evidence type="ECO:0000256" key="5">
    <source>
        <dbReference type="ARBA" id="ARBA00022692"/>
    </source>
</evidence>
<dbReference type="CDD" id="cd00310">
    <property type="entry name" value="ATP-synt_Fo_a_6"/>
    <property type="match status" value="1"/>
</dbReference>
<keyword evidence="6 11" id="KW-0375">Hydrogen ion transport</keyword>
<evidence type="ECO:0000313" key="13">
    <source>
        <dbReference type="EMBL" id="GGA12344.1"/>
    </source>
</evidence>